<organism evidence="2 3">
    <name type="scientific">Limosa lapponica baueri</name>
    <dbReference type="NCBI Taxonomy" id="1758121"/>
    <lineage>
        <taxon>Eukaryota</taxon>
        <taxon>Metazoa</taxon>
        <taxon>Chordata</taxon>
        <taxon>Craniata</taxon>
        <taxon>Vertebrata</taxon>
        <taxon>Euteleostomi</taxon>
        <taxon>Archelosauria</taxon>
        <taxon>Archosauria</taxon>
        <taxon>Dinosauria</taxon>
        <taxon>Saurischia</taxon>
        <taxon>Theropoda</taxon>
        <taxon>Coelurosauria</taxon>
        <taxon>Aves</taxon>
        <taxon>Neognathae</taxon>
        <taxon>Neoaves</taxon>
        <taxon>Charadriiformes</taxon>
        <taxon>Scolopacidae</taxon>
        <taxon>Limosa</taxon>
    </lineage>
</organism>
<evidence type="ECO:0000313" key="3">
    <source>
        <dbReference type="Proteomes" id="UP000233556"/>
    </source>
</evidence>
<proteinExistence type="predicted"/>
<evidence type="ECO:0000313" key="2">
    <source>
        <dbReference type="EMBL" id="PKU45184.1"/>
    </source>
</evidence>
<name>A0A2I0UGM4_LIMLA</name>
<reference evidence="3" key="1">
    <citation type="submission" date="2017-11" db="EMBL/GenBank/DDBJ databases">
        <authorList>
            <person name="Lima N.C."/>
            <person name="Parody-Merino A.M."/>
            <person name="Battley P.F."/>
            <person name="Fidler A.E."/>
            <person name="Prosdocimi F."/>
        </authorList>
    </citation>
    <scope>NUCLEOTIDE SEQUENCE [LARGE SCALE GENOMIC DNA]</scope>
</reference>
<protein>
    <recommendedName>
        <fullName evidence="4">Secreted protein</fullName>
    </recommendedName>
</protein>
<reference evidence="3" key="2">
    <citation type="submission" date="2017-12" db="EMBL/GenBank/DDBJ databases">
        <title>Genome sequence of the Bar-tailed Godwit (Limosa lapponica baueri).</title>
        <authorList>
            <person name="Lima N.C.B."/>
            <person name="Parody-Merino A.M."/>
            <person name="Battley P.F."/>
            <person name="Fidler A.E."/>
            <person name="Prosdocimi F."/>
        </authorList>
    </citation>
    <scope>NUCLEOTIDE SEQUENCE [LARGE SCALE GENOMIC DNA]</scope>
</reference>
<sequence>MPLVKFTHMVLAFITTLITDKPSRNAGGPWNRSQTDLVFWLLVSQRTRDTRSLAQPQQSLKFLKQNVKNKTSEGTKRVPGRI</sequence>
<keyword evidence="1" id="KW-0732">Signal</keyword>
<feature type="chain" id="PRO_5014190427" description="Secreted protein" evidence="1">
    <location>
        <begin position="20"/>
        <end position="82"/>
    </location>
</feature>
<gene>
    <name evidence="2" type="ORF">llap_4525</name>
</gene>
<dbReference type="Proteomes" id="UP000233556">
    <property type="component" value="Unassembled WGS sequence"/>
</dbReference>
<evidence type="ECO:0008006" key="4">
    <source>
        <dbReference type="Google" id="ProtNLM"/>
    </source>
</evidence>
<accession>A0A2I0UGM4</accession>
<dbReference type="AlphaFoldDB" id="A0A2I0UGM4"/>
<evidence type="ECO:0000256" key="1">
    <source>
        <dbReference type="SAM" id="SignalP"/>
    </source>
</evidence>
<keyword evidence="3" id="KW-1185">Reference proteome</keyword>
<feature type="signal peptide" evidence="1">
    <location>
        <begin position="1"/>
        <end position="19"/>
    </location>
</feature>
<dbReference type="EMBL" id="KZ505775">
    <property type="protein sequence ID" value="PKU45184.1"/>
    <property type="molecule type" value="Genomic_DNA"/>
</dbReference>